<dbReference type="CDD" id="cd00808">
    <property type="entry name" value="GluRS_core"/>
    <property type="match status" value="1"/>
</dbReference>
<keyword evidence="2 8" id="KW-0963">Cytoplasm</keyword>
<sequence length="483" mass="55100">MIITRFAPSPSGYLHIGSARTALFNWITSRKNGGKFLLRIEDTDSQRTKEDAVDSILDSMSWLGITWDDKTVFQSLNKVRHQEVAYSLVENGAAYYCYMSKEEIDNFHQLHPTKKLISPWSVAVPPPPIEGRNPVIRLRVSGCIDNNAEHVSFIDSVRGKLTVARSELDDMILLRSDGTPTYMLAVVVDDHDMEINHIIRGDDHISNTFRQILIYNGMKWDVPKYTHIPLIHDMDGQKLSKRKGAVSVEEYKKMGYLPETLRNYLIRLGWGGDGTTEIADISVLLSKFSIDEISKSPSRFDIAKLRNINLHYIRNSSSEYLFNSCIEMLRIHDTKSILINNEVYISKLKLVINCRELIDRFCTLEELVLFVERYILPSNKDIVIHSTENGDNLGDSTILQEFLVLLQDDSSEQISLNEIKTILESLFAIAVSLGMQKGALMQCIRRSLMFGESHGPDVKLIASFLERNEIINRVQNYLIAINR</sequence>
<proteinExistence type="inferred from homology"/>
<keyword evidence="4 8" id="KW-0547">Nucleotide-binding</keyword>
<comment type="similarity">
    <text evidence="1 8">Belongs to the class-I aminoacyl-tRNA synthetase family. Glutamate--tRNA ligase type 1 subfamily.</text>
</comment>
<dbReference type="InterPro" id="IPR020751">
    <property type="entry name" value="aa-tRNA-synth_I_codon-bd_sub2"/>
</dbReference>
<feature type="short sequence motif" description="'HIGH' region" evidence="8">
    <location>
        <begin position="8"/>
        <end position="18"/>
    </location>
</feature>
<dbReference type="InterPro" id="IPR014729">
    <property type="entry name" value="Rossmann-like_a/b/a_fold"/>
</dbReference>
<reference evidence="11" key="1">
    <citation type="submission" date="2022-10" db="EMBL/GenBank/DDBJ databases">
        <title>Host association and intracellularity evolved multiple times independently in the Rickettsiales.</title>
        <authorList>
            <person name="Castelli M."/>
            <person name="Nardi T."/>
            <person name="Gammuto L."/>
            <person name="Bellinzona G."/>
            <person name="Sabaneyeva E."/>
            <person name="Potekhin A."/>
            <person name="Serra V."/>
            <person name="Petroni G."/>
            <person name="Sassera D."/>
        </authorList>
    </citation>
    <scope>NUCLEOTIDE SEQUENCE [LARGE SCALE GENOMIC DNA]</scope>
    <source>
        <strain evidence="11">US_Bl 11III1</strain>
    </source>
</reference>
<feature type="domain" description="Glutamyl/glutaminyl-tRNA synthetase class Ib catalytic" evidence="9">
    <location>
        <begin position="2"/>
        <end position="306"/>
    </location>
</feature>
<evidence type="ECO:0000256" key="5">
    <source>
        <dbReference type="ARBA" id="ARBA00022840"/>
    </source>
</evidence>
<dbReference type="EC" id="6.1.1.17" evidence="8"/>
<dbReference type="SUPFAM" id="SSF52374">
    <property type="entry name" value="Nucleotidylyl transferase"/>
    <property type="match status" value="1"/>
</dbReference>
<comment type="function">
    <text evidence="8">Catalyzes the attachment of glutamate to tRNA(Glu) in a two-step reaction: glutamate is first activated by ATP to form Glu-AMP and then transferred to the acceptor end of tRNA(Glu).</text>
</comment>
<evidence type="ECO:0000259" key="9">
    <source>
        <dbReference type="Pfam" id="PF00749"/>
    </source>
</evidence>
<comment type="subcellular location">
    <subcellularLocation>
        <location evidence="8">Cytoplasm</location>
    </subcellularLocation>
</comment>
<evidence type="ECO:0000259" key="10">
    <source>
        <dbReference type="Pfam" id="PF19269"/>
    </source>
</evidence>
<protein>
    <recommendedName>
        <fullName evidence="8">Glutamate--tRNA ligase</fullName>
        <ecNumber evidence="8">6.1.1.17</ecNumber>
    </recommendedName>
    <alternativeName>
        <fullName evidence="8">Glutamyl-tRNA synthetase</fullName>
        <shortName evidence="8">GluRS</shortName>
    </alternativeName>
</protein>
<comment type="subunit">
    <text evidence="8">Monomer.</text>
</comment>
<feature type="binding site" evidence="8">
    <location>
        <position position="241"/>
    </location>
    <ligand>
        <name>ATP</name>
        <dbReference type="ChEBI" id="CHEBI:30616"/>
    </ligand>
</feature>
<keyword evidence="7 8" id="KW-0030">Aminoacyl-tRNA synthetase</keyword>
<evidence type="ECO:0000256" key="2">
    <source>
        <dbReference type="ARBA" id="ARBA00022490"/>
    </source>
</evidence>
<evidence type="ECO:0000256" key="1">
    <source>
        <dbReference type="ARBA" id="ARBA00007894"/>
    </source>
</evidence>
<keyword evidence="12" id="KW-1185">Reference proteome</keyword>
<dbReference type="PANTHER" id="PTHR43311:SF2">
    <property type="entry name" value="GLUTAMATE--TRNA LIGASE, MITOCHONDRIAL-RELATED"/>
    <property type="match status" value="1"/>
</dbReference>
<keyword evidence="6 8" id="KW-0648">Protein biosynthesis</keyword>
<dbReference type="Pfam" id="PF19269">
    <property type="entry name" value="Anticodon_2"/>
    <property type="match status" value="1"/>
</dbReference>
<dbReference type="InterPro" id="IPR049940">
    <property type="entry name" value="GluQ/Sye"/>
</dbReference>
<feature type="short sequence motif" description="'KMSKS' region" evidence="8">
    <location>
        <begin position="238"/>
        <end position="242"/>
    </location>
</feature>
<evidence type="ECO:0000313" key="11">
    <source>
        <dbReference type="EMBL" id="WPX97966.1"/>
    </source>
</evidence>
<dbReference type="Pfam" id="PF00749">
    <property type="entry name" value="tRNA-synt_1c"/>
    <property type="match status" value="1"/>
</dbReference>
<dbReference type="Gene3D" id="1.10.10.350">
    <property type="match status" value="1"/>
</dbReference>
<dbReference type="EMBL" id="CP110343">
    <property type="protein sequence ID" value="WPX97966.1"/>
    <property type="molecule type" value="Genomic_DNA"/>
</dbReference>
<dbReference type="NCBIfam" id="TIGR00464">
    <property type="entry name" value="gltX_bact"/>
    <property type="match status" value="1"/>
</dbReference>
<dbReference type="InterPro" id="IPR004527">
    <property type="entry name" value="Glu-tRNA-ligase_bac/mito"/>
</dbReference>
<dbReference type="Proteomes" id="UP001325140">
    <property type="component" value="Chromosome"/>
</dbReference>
<dbReference type="InterPro" id="IPR000924">
    <property type="entry name" value="Glu/Gln-tRNA-synth"/>
</dbReference>
<comment type="catalytic activity">
    <reaction evidence="8">
        <text>tRNA(Glu) + L-glutamate + ATP = L-glutamyl-tRNA(Glu) + AMP + diphosphate</text>
        <dbReference type="Rhea" id="RHEA:23540"/>
        <dbReference type="Rhea" id="RHEA-COMP:9663"/>
        <dbReference type="Rhea" id="RHEA-COMP:9680"/>
        <dbReference type="ChEBI" id="CHEBI:29985"/>
        <dbReference type="ChEBI" id="CHEBI:30616"/>
        <dbReference type="ChEBI" id="CHEBI:33019"/>
        <dbReference type="ChEBI" id="CHEBI:78442"/>
        <dbReference type="ChEBI" id="CHEBI:78520"/>
        <dbReference type="ChEBI" id="CHEBI:456215"/>
        <dbReference type="EC" id="6.1.1.17"/>
    </reaction>
</comment>
<dbReference type="GO" id="GO:0016874">
    <property type="term" value="F:ligase activity"/>
    <property type="evidence" value="ECO:0007669"/>
    <property type="project" value="UniProtKB-KW"/>
</dbReference>
<dbReference type="InterPro" id="IPR020058">
    <property type="entry name" value="Glu/Gln-tRNA-synth_Ib_cat-dom"/>
</dbReference>
<comment type="caution">
    <text evidence="8">Lacks conserved residue(s) required for the propagation of feature annotation.</text>
</comment>
<gene>
    <name evidence="8" type="primary">gltX</name>
    <name evidence="11" type="ORF">Fokcrypt_00491</name>
</gene>
<evidence type="ECO:0000256" key="6">
    <source>
        <dbReference type="ARBA" id="ARBA00022917"/>
    </source>
</evidence>
<evidence type="ECO:0000256" key="8">
    <source>
        <dbReference type="HAMAP-Rule" id="MF_00022"/>
    </source>
</evidence>
<dbReference type="Gene3D" id="3.40.50.620">
    <property type="entry name" value="HUPs"/>
    <property type="match status" value="1"/>
</dbReference>
<dbReference type="PANTHER" id="PTHR43311">
    <property type="entry name" value="GLUTAMATE--TRNA LIGASE"/>
    <property type="match status" value="1"/>
</dbReference>
<accession>A0ABZ0URT2</accession>
<evidence type="ECO:0000313" key="12">
    <source>
        <dbReference type="Proteomes" id="UP001325140"/>
    </source>
</evidence>
<name>A0ABZ0URT2_9RICK</name>
<evidence type="ECO:0000256" key="3">
    <source>
        <dbReference type="ARBA" id="ARBA00022598"/>
    </source>
</evidence>
<dbReference type="InterPro" id="IPR045462">
    <property type="entry name" value="aa-tRNA-synth_I_cd-bd"/>
</dbReference>
<dbReference type="PRINTS" id="PR00987">
    <property type="entry name" value="TRNASYNTHGLU"/>
</dbReference>
<dbReference type="InterPro" id="IPR033910">
    <property type="entry name" value="GluRS_core"/>
</dbReference>
<evidence type="ECO:0000256" key="4">
    <source>
        <dbReference type="ARBA" id="ARBA00022741"/>
    </source>
</evidence>
<evidence type="ECO:0000256" key="7">
    <source>
        <dbReference type="ARBA" id="ARBA00023146"/>
    </source>
</evidence>
<dbReference type="SUPFAM" id="SSF48163">
    <property type="entry name" value="An anticodon-binding domain of class I aminoacyl-tRNA synthetases"/>
    <property type="match status" value="1"/>
</dbReference>
<keyword evidence="5 8" id="KW-0067">ATP-binding</keyword>
<dbReference type="RefSeq" id="WP_323721944.1">
    <property type="nucleotide sequence ID" value="NZ_CP110343.1"/>
</dbReference>
<organism evidence="11 12">
    <name type="scientific">Candidatus Fokinia crypta</name>
    <dbReference type="NCBI Taxonomy" id="1920990"/>
    <lineage>
        <taxon>Bacteria</taxon>
        <taxon>Pseudomonadati</taxon>
        <taxon>Pseudomonadota</taxon>
        <taxon>Alphaproteobacteria</taxon>
        <taxon>Rickettsiales</taxon>
        <taxon>Candidatus Midichloriaceae</taxon>
        <taxon>Candidatus Fokinia</taxon>
    </lineage>
</organism>
<dbReference type="HAMAP" id="MF_00022">
    <property type="entry name" value="Glu_tRNA_synth_type1"/>
    <property type="match status" value="1"/>
</dbReference>
<keyword evidence="3 8" id="KW-0436">Ligase</keyword>
<dbReference type="InterPro" id="IPR008925">
    <property type="entry name" value="aa_tRNA-synth_I_cd-bd_sf"/>
</dbReference>
<feature type="domain" description="Aminoacyl-tRNA synthetase class I anticodon-binding" evidence="10">
    <location>
        <begin position="354"/>
        <end position="477"/>
    </location>
</feature>